<dbReference type="Proteomes" id="UP001275436">
    <property type="component" value="Unassembled WGS sequence"/>
</dbReference>
<organism evidence="1 2">
    <name type="scientific">Oceanobacillus kimchii</name>
    <dbReference type="NCBI Taxonomy" id="746691"/>
    <lineage>
        <taxon>Bacteria</taxon>
        <taxon>Bacillati</taxon>
        <taxon>Bacillota</taxon>
        <taxon>Bacilli</taxon>
        <taxon>Bacillales</taxon>
        <taxon>Bacillaceae</taxon>
        <taxon>Oceanobacillus</taxon>
    </lineage>
</organism>
<gene>
    <name evidence="1" type="ORF">MACH08_19300</name>
</gene>
<evidence type="ECO:0000313" key="1">
    <source>
        <dbReference type="EMBL" id="GLO66146.1"/>
    </source>
</evidence>
<accession>A0ABQ5TK87</accession>
<dbReference type="EMBL" id="BSKO01000001">
    <property type="protein sequence ID" value="GLO66146.1"/>
    <property type="molecule type" value="Genomic_DNA"/>
</dbReference>
<proteinExistence type="predicted"/>
<keyword evidence="2" id="KW-1185">Reference proteome</keyword>
<name>A0ABQ5TK87_9BACI</name>
<evidence type="ECO:0000313" key="2">
    <source>
        <dbReference type="Proteomes" id="UP001275436"/>
    </source>
</evidence>
<protein>
    <submittedName>
        <fullName evidence="1">Uncharacterized protein</fullName>
    </submittedName>
</protein>
<sequence length="58" mass="6791">MNSLIRLAHEFQLYPILLKKIHFTNYPNTNNLDSLKMNLSIFIKPQTNGLTCPEQLFL</sequence>
<comment type="caution">
    <text evidence="1">The sequence shown here is derived from an EMBL/GenBank/DDBJ whole genome shotgun (WGS) entry which is preliminary data.</text>
</comment>
<reference evidence="1 2" key="1">
    <citation type="submission" date="2023-02" db="EMBL/GenBank/DDBJ databases">
        <title>Oceanobacillus kimchii IFOP_LL358 isolated form Alexandrium catenella lab strain.</title>
        <authorList>
            <person name="Gajardo G."/>
            <person name="Ueki S."/>
            <person name="Maruyama F."/>
        </authorList>
    </citation>
    <scope>NUCLEOTIDE SEQUENCE [LARGE SCALE GENOMIC DNA]</scope>
    <source>
        <strain evidence="1 2">IFOP_LL358</strain>
    </source>
</reference>